<keyword evidence="2" id="KW-1185">Reference proteome</keyword>
<dbReference type="InParanoid" id="A0A067MNA3"/>
<gene>
    <name evidence="1" type="ORF">BOTBODRAFT_401941</name>
</gene>
<evidence type="ECO:0000313" key="2">
    <source>
        <dbReference type="Proteomes" id="UP000027195"/>
    </source>
</evidence>
<dbReference type="AlphaFoldDB" id="A0A067MNA3"/>
<reference evidence="2" key="1">
    <citation type="journal article" date="2014" name="Proc. Natl. Acad. Sci. U.S.A.">
        <title>Extensive sampling of basidiomycete genomes demonstrates inadequacy of the white-rot/brown-rot paradigm for wood decay fungi.</title>
        <authorList>
            <person name="Riley R."/>
            <person name="Salamov A.A."/>
            <person name="Brown D.W."/>
            <person name="Nagy L.G."/>
            <person name="Floudas D."/>
            <person name="Held B.W."/>
            <person name="Levasseur A."/>
            <person name="Lombard V."/>
            <person name="Morin E."/>
            <person name="Otillar R."/>
            <person name="Lindquist E.A."/>
            <person name="Sun H."/>
            <person name="LaButti K.M."/>
            <person name="Schmutz J."/>
            <person name="Jabbour D."/>
            <person name="Luo H."/>
            <person name="Baker S.E."/>
            <person name="Pisabarro A.G."/>
            <person name="Walton J.D."/>
            <person name="Blanchette R.A."/>
            <person name="Henrissat B."/>
            <person name="Martin F."/>
            <person name="Cullen D."/>
            <person name="Hibbett D.S."/>
            <person name="Grigoriev I.V."/>
        </authorList>
    </citation>
    <scope>NUCLEOTIDE SEQUENCE [LARGE SCALE GENOMIC DNA]</scope>
    <source>
        <strain evidence="2">FD-172 SS1</strain>
    </source>
</reference>
<organism evidence="1 2">
    <name type="scientific">Botryobasidium botryosum (strain FD-172 SS1)</name>
    <dbReference type="NCBI Taxonomy" id="930990"/>
    <lineage>
        <taxon>Eukaryota</taxon>
        <taxon>Fungi</taxon>
        <taxon>Dikarya</taxon>
        <taxon>Basidiomycota</taxon>
        <taxon>Agaricomycotina</taxon>
        <taxon>Agaricomycetes</taxon>
        <taxon>Cantharellales</taxon>
        <taxon>Botryobasidiaceae</taxon>
        <taxon>Botryobasidium</taxon>
    </lineage>
</organism>
<dbReference type="HOGENOM" id="CLU_2359430_0_0_1"/>
<name>A0A067MNA3_BOTB1</name>
<evidence type="ECO:0000313" key="1">
    <source>
        <dbReference type="EMBL" id="KDQ13066.1"/>
    </source>
</evidence>
<dbReference type="Proteomes" id="UP000027195">
    <property type="component" value="Unassembled WGS sequence"/>
</dbReference>
<protein>
    <submittedName>
        <fullName evidence="1">Uncharacterized protein</fullName>
    </submittedName>
</protein>
<proteinExistence type="predicted"/>
<accession>A0A067MNA3</accession>
<dbReference type="EMBL" id="KL198046">
    <property type="protein sequence ID" value="KDQ13066.1"/>
    <property type="molecule type" value="Genomic_DNA"/>
</dbReference>
<sequence>MTSPDRRSSHPLCLLSSAALRRVNELRVLATVSPAAPRRVQRGRFSGISEYGIREPATSFISSHARVNFRLLPCNLECPLSYGQVTDSAESAMLKN</sequence>